<proteinExistence type="predicted"/>
<accession>A0ABQ9J5V4</accession>
<organism evidence="1 2">
    <name type="scientific">Molorchus minor</name>
    <dbReference type="NCBI Taxonomy" id="1323400"/>
    <lineage>
        <taxon>Eukaryota</taxon>
        <taxon>Metazoa</taxon>
        <taxon>Ecdysozoa</taxon>
        <taxon>Arthropoda</taxon>
        <taxon>Hexapoda</taxon>
        <taxon>Insecta</taxon>
        <taxon>Pterygota</taxon>
        <taxon>Neoptera</taxon>
        <taxon>Endopterygota</taxon>
        <taxon>Coleoptera</taxon>
        <taxon>Polyphaga</taxon>
        <taxon>Cucujiformia</taxon>
        <taxon>Chrysomeloidea</taxon>
        <taxon>Cerambycidae</taxon>
        <taxon>Lamiinae</taxon>
        <taxon>Monochamini</taxon>
        <taxon>Molorchus</taxon>
    </lineage>
</organism>
<gene>
    <name evidence="1" type="ORF">NQ317_012630</name>
</gene>
<protein>
    <submittedName>
        <fullName evidence="1">Uncharacterized protein</fullName>
    </submittedName>
</protein>
<name>A0ABQ9J5V4_9CUCU</name>
<evidence type="ECO:0000313" key="2">
    <source>
        <dbReference type="Proteomes" id="UP001162164"/>
    </source>
</evidence>
<keyword evidence="2" id="KW-1185">Reference proteome</keyword>
<sequence>MRAEKGLHTRAVDMLLRWQESLTYQPLLNGAVIKNYGNGEVLSTERQAGPGRPELKVRDECDNREGYAESGYVTVMGAEVPQQSVRCDSVRSEAAESSCSSLSSADEGLVVVQNQPPPEMVVYDPSVSVRPSGVVLTVGSPTPMIQHTQNNSSPLVGTLNMSQQSFVSVPYGWKRMLSNGSIIYIRLDRIPNATRTDERTDDPHLRHPDFCQVC</sequence>
<dbReference type="EMBL" id="JAPWTJ010001255">
    <property type="protein sequence ID" value="KAJ8973025.1"/>
    <property type="molecule type" value="Genomic_DNA"/>
</dbReference>
<dbReference type="Proteomes" id="UP001162164">
    <property type="component" value="Unassembled WGS sequence"/>
</dbReference>
<comment type="caution">
    <text evidence="1">The sequence shown here is derived from an EMBL/GenBank/DDBJ whole genome shotgun (WGS) entry which is preliminary data.</text>
</comment>
<reference evidence="1" key="1">
    <citation type="journal article" date="2023" name="Insect Mol. Biol.">
        <title>Genome sequencing provides insights into the evolution of gene families encoding plant cell wall-degrading enzymes in longhorned beetles.</title>
        <authorList>
            <person name="Shin N.R."/>
            <person name="Okamura Y."/>
            <person name="Kirsch R."/>
            <person name="Pauchet Y."/>
        </authorList>
    </citation>
    <scope>NUCLEOTIDE SEQUENCE</scope>
    <source>
        <strain evidence="1">MMC_N1</strain>
    </source>
</reference>
<evidence type="ECO:0000313" key="1">
    <source>
        <dbReference type="EMBL" id="KAJ8973025.1"/>
    </source>
</evidence>